<dbReference type="KEGG" id="cqu:CpipJ_CPIJ002796"/>
<keyword evidence="4" id="KW-1185">Reference proteome</keyword>
<dbReference type="STRING" id="7176.B0W8B8"/>
<reference evidence="2" key="1">
    <citation type="submission" date="2007-03" db="EMBL/GenBank/DDBJ databases">
        <title>Annotation of Culex pipiens quinquefasciatus.</title>
        <authorList>
            <consortium name="The Broad Institute Genome Sequencing Platform"/>
            <person name="Atkinson P.W."/>
            <person name="Hemingway J."/>
            <person name="Christensen B.M."/>
            <person name="Higgs S."/>
            <person name="Kodira C."/>
            <person name="Hannick L."/>
            <person name="Megy K."/>
            <person name="O'Leary S."/>
            <person name="Pearson M."/>
            <person name="Haas B.J."/>
            <person name="Mauceli E."/>
            <person name="Wortman J.R."/>
            <person name="Lee N.H."/>
            <person name="Guigo R."/>
            <person name="Stanke M."/>
            <person name="Alvarado L."/>
            <person name="Amedeo P."/>
            <person name="Antoine C.H."/>
            <person name="Arensburger P."/>
            <person name="Bidwell S.L."/>
            <person name="Crawford M."/>
            <person name="Camaro F."/>
            <person name="Devon K."/>
            <person name="Engels R."/>
            <person name="Hammond M."/>
            <person name="Howarth C."/>
            <person name="Koehrsen M."/>
            <person name="Lawson D."/>
            <person name="Montgomery P."/>
            <person name="Nene V."/>
            <person name="Nusbaum C."/>
            <person name="Puiu D."/>
            <person name="Romero-Severson J."/>
            <person name="Severson D.W."/>
            <person name="Shumway M."/>
            <person name="Sisk P."/>
            <person name="Stolte C."/>
            <person name="Zeng Q."/>
            <person name="Eisenstadt E."/>
            <person name="Fraser-Liggett C."/>
            <person name="Strausberg R."/>
            <person name="Galagan J."/>
            <person name="Birren B."/>
            <person name="Collins F.H."/>
        </authorList>
    </citation>
    <scope>NUCLEOTIDE SEQUENCE [LARGE SCALE GENOMIC DNA]</scope>
    <source>
        <strain evidence="2">JHB</strain>
    </source>
</reference>
<dbReference type="HOGENOM" id="CLU_1162151_0_0_1"/>
<evidence type="ECO:0000313" key="3">
    <source>
        <dbReference type="EnsemblMetazoa" id="CPIJ002796-PA"/>
    </source>
</evidence>
<dbReference type="eggNOG" id="ENOG502SBU6">
    <property type="taxonomic scope" value="Eukaryota"/>
</dbReference>
<keyword evidence="1" id="KW-0732">Signal</keyword>
<reference evidence="3" key="2">
    <citation type="submission" date="2021-02" db="UniProtKB">
        <authorList>
            <consortium name="EnsemblMetazoa"/>
        </authorList>
    </citation>
    <scope>IDENTIFICATION</scope>
    <source>
        <strain evidence="3">JHB</strain>
    </source>
</reference>
<accession>B0W8B8</accession>
<dbReference type="EMBL" id="DS231858">
    <property type="protein sequence ID" value="EDS38847.1"/>
    <property type="molecule type" value="Genomic_DNA"/>
</dbReference>
<proteinExistence type="predicted"/>
<organism>
    <name type="scientific">Culex quinquefasciatus</name>
    <name type="common">Southern house mosquito</name>
    <name type="synonym">Culex pungens</name>
    <dbReference type="NCBI Taxonomy" id="7176"/>
    <lineage>
        <taxon>Eukaryota</taxon>
        <taxon>Metazoa</taxon>
        <taxon>Ecdysozoa</taxon>
        <taxon>Arthropoda</taxon>
        <taxon>Hexapoda</taxon>
        <taxon>Insecta</taxon>
        <taxon>Pterygota</taxon>
        <taxon>Neoptera</taxon>
        <taxon>Endopterygota</taxon>
        <taxon>Diptera</taxon>
        <taxon>Nematocera</taxon>
        <taxon>Culicoidea</taxon>
        <taxon>Culicidae</taxon>
        <taxon>Culicinae</taxon>
        <taxon>Culicini</taxon>
        <taxon>Culex</taxon>
        <taxon>Culex</taxon>
    </lineage>
</organism>
<dbReference type="AlphaFoldDB" id="B0W8B8"/>
<dbReference type="VEuPathDB" id="VectorBase:CQUJHB016622"/>
<evidence type="ECO:0000313" key="2">
    <source>
        <dbReference type="EMBL" id="EDS38847.1"/>
    </source>
</evidence>
<dbReference type="OrthoDB" id="6630852at2759"/>
<evidence type="ECO:0000313" key="4">
    <source>
        <dbReference type="Proteomes" id="UP000002320"/>
    </source>
</evidence>
<name>B0W8B8_CULQU</name>
<dbReference type="VEuPathDB" id="VectorBase:CPIJ002796"/>
<feature type="chain" id="PRO_5011407608" evidence="1">
    <location>
        <begin position="18"/>
        <end position="239"/>
    </location>
</feature>
<dbReference type="EnsemblMetazoa" id="CPIJ002796-RA">
    <property type="protein sequence ID" value="CPIJ002796-PA"/>
    <property type="gene ID" value="CPIJ002796"/>
</dbReference>
<feature type="signal peptide" evidence="1">
    <location>
        <begin position="1"/>
        <end position="17"/>
    </location>
</feature>
<gene>
    <name evidence="3" type="primary">6034664</name>
    <name evidence="2" type="ORF">CpipJ_CPIJ002796</name>
</gene>
<evidence type="ECO:0000256" key="1">
    <source>
        <dbReference type="SAM" id="SignalP"/>
    </source>
</evidence>
<sequence length="239" mass="25942">MAFKMVVLFAALATASAGYIEADHHQHYSPASAVSYSSITREHHAPKLAVAKTLSYAEPQVHYAAPAIQYAAPVHKEYAVHEHQPLLKTVVAQPAYTKTIVQQPTYAKTLISEPTYAHAAPVYAHAAPVYAHAAKTISYSAPIVKNVEYSKTLAYTAPVAKTSIFRSARRGIQTSNLWIVSLVRGPIDPHGWDQACKKFPTQRTHEANQNVSSLLACDCKPTVSVQPLPPDSCRSAAGE</sequence>
<dbReference type="Proteomes" id="UP000002320">
    <property type="component" value="Unassembled WGS sequence"/>
</dbReference>
<protein>
    <submittedName>
        <fullName evidence="2">Cuticle protein</fullName>
    </submittedName>
</protein>
<dbReference type="InParanoid" id="B0W8B8"/>